<dbReference type="PANTHER" id="PTHR48020:SF12">
    <property type="entry name" value="PROTON MYO-INOSITOL COTRANSPORTER"/>
    <property type="match status" value="1"/>
</dbReference>
<dbReference type="InterPro" id="IPR036259">
    <property type="entry name" value="MFS_trans_sf"/>
</dbReference>
<gene>
    <name evidence="8" type="ORF">TTHERM_00691800</name>
</gene>
<keyword evidence="9" id="KW-1185">Reference proteome</keyword>
<dbReference type="GO" id="GO:0022857">
    <property type="term" value="F:transmembrane transporter activity"/>
    <property type="evidence" value="ECO:0007669"/>
    <property type="project" value="InterPro"/>
</dbReference>
<accession>I7MFY1</accession>
<evidence type="ECO:0000256" key="4">
    <source>
        <dbReference type="ARBA" id="ARBA00022989"/>
    </source>
</evidence>
<feature type="transmembrane region" description="Helical" evidence="6">
    <location>
        <begin position="296"/>
        <end position="317"/>
    </location>
</feature>
<dbReference type="PROSITE" id="PS50850">
    <property type="entry name" value="MFS"/>
    <property type="match status" value="1"/>
</dbReference>
<comment type="subcellular location">
    <subcellularLocation>
        <location evidence="1">Membrane</location>
        <topology evidence="1">Multi-pass membrane protein</topology>
    </subcellularLocation>
</comment>
<feature type="transmembrane region" description="Helical" evidence="6">
    <location>
        <begin position="391"/>
        <end position="414"/>
    </location>
</feature>
<evidence type="ECO:0000256" key="1">
    <source>
        <dbReference type="ARBA" id="ARBA00004141"/>
    </source>
</evidence>
<dbReference type="RefSeq" id="XP_001032145.2">
    <property type="nucleotide sequence ID" value="XM_001032145.2"/>
</dbReference>
<dbReference type="STRING" id="312017.I7MFY1"/>
<dbReference type="Pfam" id="PF00083">
    <property type="entry name" value="Sugar_tr"/>
    <property type="match status" value="1"/>
</dbReference>
<evidence type="ECO:0000256" key="2">
    <source>
        <dbReference type="ARBA" id="ARBA00022448"/>
    </source>
</evidence>
<evidence type="ECO:0000313" key="8">
    <source>
        <dbReference type="EMBL" id="EAR84482.2"/>
    </source>
</evidence>
<evidence type="ECO:0000259" key="7">
    <source>
        <dbReference type="PROSITE" id="PS50850"/>
    </source>
</evidence>
<evidence type="ECO:0000313" key="9">
    <source>
        <dbReference type="Proteomes" id="UP000009168"/>
    </source>
</evidence>
<dbReference type="Proteomes" id="UP000009168">
    <property type="component" value="Unassembled WGS sequence"/>
</dbReference>
<dbReference type="SUPFAM" id="SSF103473">
    <property type="entry name" value="MFS general substrate transporter"/>
    <property type="match status" value="1"/>
</dbReference>
<feature type="transmembrane region" description="Helical" evidence="6">
    <location>
        <begin position="106"/>
        <end position="125"/>
    </location>
</feature>
<proteinExistence type="predicted"/>
<organism evidence="8 9">
    <name type="scientific">Tetrahymena thermophila (strain SB210)</name>
    <dbReference type="NCBI Taxonomy" id="312017"/>
    <lineage>
        <taxon>Eukaryota</taxon>
        <taxon>Sar</taxon>
        <taxon>Alveolata</taxon>
        <taxon>Ciliophora</taxon>
        <taxon>Intramacronucleata</taxon>
        <taxon>Oligohymenophorea</taxon>
        <taxon>Hymenostomatida</taxon>
        <taxon>Tetrahymenina</taxon>
        <taxon>Tetrahymenidae</taxon>
        <taxon>Tetrahymena</taxon>
    </lineage>
</organism>
<dbReference type="Gene3D" id="1.20.1250.20">
    <property type="entry name" value="MFS general substrate transporter like domains"/>
    <property type="match status" value="1"/>
</dbReference>
<feature type="transmembrane region" description="Helical" evidence="6">
    <location>
        <begin position="79"/>
        <end position="99"/>
    </location>
</feature>
<feature type="transmembrane region" description="Helical" evidence="6">
    <location>
        <begin position="426"/>
        <end position="445"/>
    </location>
</feature>
<keyword evidence="5 6" id="KW-0472">Membrane</keyword>
<dbReference type="InterPro" id="IPR020846">
    <property type="entry name" value="MFS_dom"/>
</dbReference>
<feature type="transmembrane region" description="Helical" evidence="6">
    <location>
        <begin position="36"/>
        <end position="59"/>
    </location>
</feature>
<dbReference type="PANTHER" id="PTHR48020">
    <property type="entry name" value="PROTON MYO-INOSITOL COTRANSPORTER"/>
    <property type="match status" value="1"/>
</dbReference>
<keyword evidence="4 6" id="KW-1133">Transmembrane helix</keyword>
<keyword evidence="3 6" id="KW-0812">Transmembrane</keyword>
<dbReference type="eggNOG" id="KOG0569">
    <property type="taxonomic scope" value="Eukaryota"/>
</dbReference>
<dbReference type="OrthoDB" id="6612291at2759"/>
<feature type="transmembrane region" description="Helical" evidence="6">
    <location>
        <begin position="172"/>
        <end position="193"/>
    </location>
</feature>
<evidence type="ECO:0000256" key="5">
    <source>
        <dbReference type="ARBA" id="ARBA00023136"/>
    </source>
</evidence>
<dbReference type="EMBL" id="GG662490">
    <property type="protein sequence ID" value="EAR84482.2"/>
    <property type="molecule type" value="Genomic_DNA"/>
</dbReference>
<sequence>MHNSRDTSSSDQQSIAQQDDYLQNTSQLRTEYNLKYLIFSICLGSLEIGYCITITNLFLQIVDQSSYSDDKKYLINSSFSGMVPLGGCIGCLIIISKVFRIGRRIILIFADFIQIAGCLISILIICCSDEHVSDSRIMIGMFFIGLSVGINSTIIPVYLLEYAPCFSGTGRVIITHHFFVILGIAISFVWGVFIKQEQNEDSSMPNYTLIGEIFYILPIALSSIRLILLFFVFKKDTPFFYLQKNLKEKARKIISLFYVEQQADKILEIFEIKQARQMEGSTKLKDMIQPRYLRRVLISCLMNFFCYFSGVFFFLFYSCKALDSYSNDKFISQYRTLIIGAVLLFTQVFQIPFAKLMGRKTILLIGQICYIIGFIGLSSTSELEYSSKLNIITLFMCIVCIGFCFQSSVIPVIINEILPERGVAAVNFISLVSILIGAITYPSLLNQDAQFIFYLSSLVFNIAGFMLLYYFVKETRGLTNYQIEKIFTSNFHGQIKDQDDSDDQSRNLVNLSC</sequence>
<feature type="transmembrane region" description="Helical" evidence="6">
    <location>
        <begin position="337"/>
        <end position="354"/>
    </location>
</feature>
<feature type="transmembrane region" description="Helical" evidence="6">
    <location>
        <begin position="213"/>
        <end position="233"/>
    </location>
</feature>
<feature type="transmembrane region" description="Helical" evidence="6">
    <location>
        <begin position="451"/>
        <end position="472"/>
    </location>
</feature>
<dbReference type="InterPro" id="IPR050814">
    <property type="entry name" value="Myo-inositol_Transporter"/>
</dbReference>
<dbReference type="KEGG" id="tet:TTHERM_00691800"/>
<evidence type="ECO:0000256" key="6">
    <source>
        <dbReference type="SAM" id="Phobius"/>
    </source>
</evidence>
<evidence type="ECO:0000256" key="3">
    <source>
        <dbReference type="ARBA" id="ARBA00022692"/>
    </source>
</evidence>
<dbReference type="GeneID" id="7830821"/>
<reference evidence="9" key="1">
    <citation type="journal article" date="2006" name="PLoS Biol.">
        <title>Macronuclear genome sequence of the ciliate Tetrahymena thermophila, a model eukaryote.</title>
        <authorList>
            <person name="Eisen J.A."/>
            <person name="Coyne R.S."/>
            <person name="Wu M."/>
            <person name="Wu D."/>
            <person name="Thiagarajan M."/>
            <person name="Wortman J.R."/>
            <person name="Badger J.H."/>
            <person name="Ren Q."/>
            <person name="Amedeo P."/>
            <person name="Jones K.M."/>
            <person name="Tallon L.J."/>
            <person name="Delcher A.L."/>
            <person name="Salzberg S.L."/>
            <person name="Silva J.C."/>
            <person name="Haas B.J."/>
            <person name="Majoros W.H."/>
            <person name="Farzad M."/>
            <person name="Carlton J.M."/>
            <person name="Smith R.K. Jr."/>
            <person name="Garg J."/>
            <person name="Pearlman R.E."/>
            <person name="Karrer K.M."/>
            <person name="Sun L."/>
            <person name="Manning G."/>
            <person name="Elde N.C."/>
            <person name="Turkewitz A.P."/>
            <person name="Asai D.J."/>
            <person name="Wilkes D.E."/>
            <person name="Wang Y."/>
            <person name="Cai H."/>
            <person name="Collins K."/>
            <person name="Stewart B.A."/>
            <person name="Lee S.R."/>
            <person name="Wilamowska K."/>
            <person name="Weinberg Z."/>
            <person name="Ruzzo W.L."/>
            <person name="Wloga D."/>
            <person name="Gaertig J."/>
            <person name="Frankel J."/>
            <person name="Tsao C.-C."/>
            <person name="Gorovsky M.A."/>
            <person name="Keeling P.J."/>
            <person name="Waller R.F."/>
            <person name="Patron N.J."/>
            <person name="Cherry J.M."/>
            <person name="Stover N.A."/>
            <person name="Krieger C.J."/>
            <person name="del Toro C."/>
            <person name="Ryder H.F."/>
            <person name="Williamson S.C."/>
            <person name="Barbeau R.A."/>
            <person name="Hamilton E.P."/>
            <person name="Orias E."/>
        </authorList>
    </citation>
    <scope>NUCLEOTIDE SEQUENCE [LARGE SCALE GENOMIC DNA]</scope>
    <source>
        <strain evidence="9">SB210</strain>
    </source>
</reference>
<dbReference type="GO" id="GO:0016020">
    <property type="term" value="C:membrane"/>
    <property type="evidence" value="ECO:0007669"/>
    <property type="project" value="UniProtKB-SubCell"/>
</dbReference>
<feature type="transmembrane region" description="Helical" evidence="6">
    <location>
        <begin position="137"/>
        <end position="160"/>
    </location>
</feature>
<dbReference type="InterPro" id="IPR005828">
    <property type="entry name" value="MFS_sugar_transport-like"/>
</dbReference>
<feature type="transmembrane region" description="Helical" evidence="6">
    <location>
        <begin position="361"/>
        <end position="379"/>
    </location>
</feature>
<name>I7MFY1_TETTS</name>
<keyword evidence="2" id="KW-0813">Transport</keyword>
<dbReference type="InParanoid" id="I7MFY1"/>
<dbReference type="AlphaFoldDB" id="I7MFY1"/>
<feature type="domain" description="Major facilitator superfamily (MFS) profile" evidence="7">
    <location>
        <begin position="37"/>
        <end position="476"/>
    </location>
</feature>
<protein>
    <submittedName>
        <fullName evidence="8">MFS transporter</fullName>
    </submittedName>
</protein>